<sequence length="63" mass="7455">MLKTMDWQRQALTTKTPQLKSVRENLYVEKKKKKSKDKEVKKDHKKHKKDGKGRITLSKCGRS</sequence>
<protein>
    <submittedName>
        <fullName evidence="2">Uncharacterized protein</fullName>
    </submittedName>
</protein>
<feature type="compositionally biased region" description="Polar residues" evidence="1">
    <location>
        <begin position="10"/>
        <end position="19"/>
    </location>
</feature>
<evidence type="ECO:0000256" key="1">
    <source>
        <dbReference type="SAM" id="MobiDB-lite"/>
    </source>
</evidence>
<reference evidence="2 3" key="1">
    <citation type="submission" date="2019-05" db="EMBL/GenBank/DDBJ databases">
        <title>Another draft genome of Portunus trituberculatus and its Hox gene families provides insights of decapod evolution.</title>
        <authorList>
            <person name="Jeong J.-H."/>
            <person name="Song I."/>
            <person name="Kim S."/>
            <person name="Choi T."/>
            <person name="Kim D."/>
            <person name="Ryu S."/>
            <person name="Kim W."/>
        </authorList>
    </citation>
    <scope>NUCLEOTIDE SEQUENCE [LARGE SCALE GENOMIC DNA]</scope>
    <source>
        <tissue evidence="2">Muscle</tissue>
    </source>
</reference>
<comment type="caution">
    <text evidence="2">The sequence shown here is derived from an EMBL/GenBank/DDBJ whole genome shotgun (WGS) entry which is preliminary data.</text>
</comment>
<evidence type="ECO:0000313" key="2">
    <source>
        <dbReference type="EMBL" id="MPC70267.1"/>
    </source>
</evidence>
<feature type="region of interest" description="Disordered" evidence="1">
    <location>
        <begin position="1"/>
        <end position="63"/>
    </location>
</feature>
<gene>
    <name evidence="2" type="ORF">E2C01_064509</name>
</gene>
<proteinExistence type="predicted"/>
<accession>A0A5B7HM02</accession>
<dbReference type="AlphaFoldDB" id="A0A5B7HM02"/>
<dbReference type="Proteomes" id="UP000324222">
    <property type="component" value="Unassembled WGS sequence"/>
</dbReference>
<name>A0A5B7HM02_PORTR</name>
<keyword evidence="3" id="KW-1185">Reference proteome</keyword>
<evidence type="ECO:0000313" key="3">
    <source>
        <dbReference type="Proteomes" id="UP000324222"/>
    </source>
</evidence>
<organism evidence="2 3">
    <name type="scientific">Portunus trituberculatus</name>
    <name type="common">Swimming crab</name>
    <name type="synonym">Neptunus trituberculatus</name>
    <dbReference type="NCBI Taxonomy" id="210409"/>
    <lineage>
        <taxon>Eukaryota</taxon>
        <taxon>Metazoa</taxon>
        <taxon>Ecdysozoa</taxon>
        <taxon>Arthropoda</taxon>
        <taxon>Crustacea</taxon>
        <taxon>Multicrustacea</taxon>
        <taxon>Malacostraca</taxon>
        <taxon>Eumalacostraca</taxon>
        <taxon>Eucarida</taxon>
        <taxon>Decapoda</taxon>
        <taxon>Pleocyemata</taxon>
        <taxon>Brachyura</taxon>
        <taxon>Eubrachyura</taxon>
        <taxon>Portunoidea</taxon>
        <taxon>Portunidae</taxon>
        <taxon>Portuninae</taxon>
        <taxon>Portunus</taxon>
    </lineage>
</organism>
<dbReference type="EMBL" id="VSRR010030842">
    <property type="protein sequence ID" value="MPC70267.1"/>
    <property type="molecule type" value="Genomic_DNA"/>
</dbReference>